<dbReference type="Proteomes" id="UP000828048">
    <property type="component" value="Chromosome 9"/>
</dbReference>
<organism evidence="1 2">
    <name type="scientific">Vaccinium darrowii</name>
    <dbReference type="NCBI Taxonomy" id="229202"/>
    <lineage>
        <taxon>Eukaryota</taxon>
        <taxon>Viridiplantae</taxon>
        <taxon>Streptophyta</taxon>
        <taxon>Embryophyta</taxon>
        <taxon>Tracheophyta</taxon>
        <taxon>Spermatophyta</taxon>
        <taxon>Magnoliopsida</taxon>
        <taxon>eudicotyledons</taxon>
        <taxon>Gunneridae</taxon>
        <taxon>Pentapetalae</taxon>
        <taxon>asterids</taxon>
        <taxon>Ericales</taxon>
        <taxon>Ericaceae</taxon>
        <taxon>Vaccinioideae</taxon>
        <taxon>Vaccinieae</taxon>
        <taxon>Vaccinium</taxon>
    </lineage>
</organism>
<keyword evidence="2" id="KW-1185">Reference proteome</keyword>
<gene>
    <name evidence="1" type="ORF">Vadar_008088</name>
</gene>
<name>A0ACB7ZI41_9ERIC</name>
<reference evidence="1 2" key="1">
    <citation type="journal article" date="2021" name="Hortic Res">
        <title>High-quality reference genome and annotation aids understanding of berry development for evergreen blueberry (Vaccinium darrowii).</title>
        <authorList>
            <person name="Yu J."/>
            <person name="Hulse-Kemp A.M."/>
            <person name="Babiker E."/>
            <person name="Staton M."/>
        </authorList>
    </citation>
    <scope>NUCLEOTIDE SEQUENCE [LARGE SCALE GENOMIC DNA]</scope>
    <source>
        <strain evidence="2">cv. NJ 8807/NJ 8810</strain>
        <tissue evidence="1">Young leaf</tissue>
    </source>
</reference>
<comment type="caution">
    <text evidence="1">The sequence shown here is derived from an EMBL/GenBank/DDBJ whole genome shotgun (WGS) entry which is preliminary data.</text>
</comment>
<evidence type="ECO:0000313" key="1">
    <source>
        <dbReference type="EMBL" id="KAH7865548.1"/>
    </source>
</evidence>
<dbReference type="EMBL" id="CM037159">
    <property type="protein sequence ID" value="KAH7865548.1"/>
    <property type="molecule type" value="Genomic_DNA"/>
</dbReference>
<evidence type="ECO:0000313" key="2">
    <source>
        <dbReference type="Proteomes" id="UP000828048"/>
    </source>
</evidence>
<sequence length="279" mass="32289">MLSATQLLTWKRKKKGTETIEGLYLDMHHVLEEDSHHVMEKESLFRENFGVSNVKRPRFEELNHESLIAEQGYSLKRRCLSLFTWRPTNKIGRSSKQMYGSNVVEVQGRFKLEPIENANAEIIEKMGLSSELETMGGLEMNLYNQFNAWNFPFKGPLQVLYECGIYNIFLPRSEVPAGWRSNNKRMGSTITFNVPSLPNLMIQALKIYIVFACEYDKTNWDLKYDYITVNNMTKGLKWSYSPFFICIPPVDGMVVLYECGIYNILLPRSEVPAGLVQQQ</sequence>
<protein>
    <submittedName>
        <fullName evidence="1">Uncharacterized protein</fullName>
    </submittedName>
</protein>
<proteinExistence type="predicted"/>
<accession>A0ACB7ZI41</accession>